<dbReference type="GO" id="GO:0003677">
    <property type="term" value="F:DNA binding"/>
    <property type="evidence" value="ECO:0007669"/>
    <property type="project" value="UniProtKB-KW"/>
</dbReference>
<dbReference type="InterPro" id="IPR011990">
    <property type="entry name" value="TPR-like_helical_dom_sf"/>
</dbReference>
<evidence type="ECO:0000256" key="2">
    <source>
        <dbReference type="ARBA" id="ARBA00023125"/>
    </source>
</evidence>
<dbReference type="GO" id="GO:0006355">
    <property type="term" value="P:regulation of DNA-templated transcription"/>
    <property type="evidence" value="ECO:0007669"/>
    <property type="project" value="InterPro"/>
</dbReference>
<organism evidence="6 7">
    <name type="scientific">Mycolicibacterium iranicum</name>
    <name type="common">Mycobacterium iranicum</name>
    <dbReference type="NCBI Taxonomy" id="912594"/>
    <lineage>
        <taxon>Bacteria</taxon>
        <taxon>Bacillati</taxon>
        <taxon>Actinomycetota</taxon>
        <taxon>Actinomycetes</taxon>
        <taxon>Mycobacteriales</taxon>
        <taxon>Mycobacteriaceae</taxon>
        <taxon>Mycolicibacterium</taxon>
    </lineage>
</organism>
<evidence type="ECO:0000313" key="6">
    <source>
        <dbReference type="EMBL" id="MBB2990076.1"/>
    </source>
</evidence>
<evidence type="ECO:0000313" key="7">
    <source>
        <dbReference type="Proteomes" id="UP000550501"/>
    </source>
</evidence>
<dbReference type="InterPro" id="IPR036388">
    <property type="entry name" value="WH-like_DNA-bd_sf"/>
</dbReference>
<dbReference type="EMBL" id="JACHVU010000003">
    <property type="protein sequence ID" value="MBB2990076.1"/>
    <property type="molecule type" value="Genomic_DNA"/>
</dbReference>
<dbReference type="InterPro" id="IPR005158">
    <property type="entry name" value="BTAD"/>
</dbReference>
<protein>
    <submittedName>
        <fullName evidence="6">Putative ATPase/DNA-binding SARP family transcriptional activator</fullName>
    </submittedName>
</protein>
<dbReference type="Proteomes" id="UP000550501">
    <property type="component" value="Unassembled WGS sequence"/>
</dbReference>
<dbReference type="RefSeq" id="WP_183467348.1">
    <property type="nucleotide sequence ID" value="NZ_JACHVU010000003.1"/>
</dbReference>
<dbReference type="CDD" id="cd15831">
    <property type="entry name" value="BTAD"/>
    <property type="match status" value="1"/>
</dbReference>
<dbReference type="SMART" id="SM01043">
    <property type="entry name" value="BTAD"/>
    <property type="match status" value="1"/>
</dbReference>
<reference evidence="6 7" key="1">
    <citation type="submission" date="2020-08" db="EMBL/GenBank/DDBJ databases">
        <title>The Agave Microbiome: Exploring the role of microbial communities in plant adaptations to desert environments.</title>
        <authorList>
            <person name="Partida-Martinez L.P."/>
        </authorList>
    </citation>
    <scope>NUCLEOTIDE SEQUENCE [LARGE SCALE GENOMIC DNA]</scope>
    <source>
        <strain evidence="6 7">AT2.18</strain>
    </source>
</reference>
<dbReference type="InterPro" id="IPR027417">
    <property type="entry name" value="P-loop_NTPase"/>
</dbReference>
<gene>
    <name evidence="6" type="ORF">FHR72_001544</name>
</gene>
<evidence type="ECO:0000256" key="3">
    <source>
        <dbReference type="SAM" id="MobiDB-lite"/>
    </source>
</evidence>
<dbReference type="InterPro" id="IPR058852">
    <property type="entry name" value="HTH_77"/>
</dbReference>
<dbReference type="SUPFAM" id="SSF52540">
    <property type="entry name" value="P-loop containing nucleoside triphosphate hydrolases"/>
    <property type="match status" value="1"/>
</dbReference>
<sequence length="960" mass="103579">MSTQFRVLGEVEAVVDGCRLDVGHARQRCVLAALLVDVNRPVTVDQLVDRVWADQPPSRARNALAGYLSRLRALLAGGEVTINRSPSGYTLSVDEKAVDLHLFRHLAASARAAGEPAEALEHFRQALDLWRGEPFAAMDSPWFADTRMSLAAERFSVLLDRNDAALRAGRHIEIVAELESLRHLHPLDERLAGQTMLAQSRSGRQADALATYRQVRQQLVDELGVDPGPILRAVHQQILDTDQSPPAAPKKPVPQPVPRPPSLPRRPTSFIGRTDQLAAVSEAVLSGPLITLTGVGGVGKTRLALEVADRTVGRFVHGASVCELAPVADGAMLGQTVAAGLGLQANPELGVEGTVIEHLRGHHLLLVIDNCEHVLDSAAGFVERVTANCPEVTVLATSREPLTVAGERIIPIPPLPHDEATELFAERARAGRPDFDLDAEPVGAVAEICRRLDGVPLAIELAAARTRMMNSLDIARRLDGLRLLSGNARGAHPRQQSVTATIDWSYRLLGDREQALFDRLSVFAGSFDFEAVHGVCADNDVTEDDTLEALTGLVDKSMVTIRGGATSTRYAVLETLRAYGRERLQHNGSHARYAMRHAHYFADLVERGAEAMHGPDEQAWIERLAPTAGTTVTSPDTENIRTAFEWAMANADTDTVMRMVASVCELMQMRVGYTATDWVDRAVAVADPGHPLFAEVIGVAARKAWVLGDFAEARALATRAGGRVPAPGHTYLGYPADVLAETSLSEGDPETALARYRAEVDVARGIDDAPRLVWVLYQITIALDFLGTPETGLSDAQEALRVARGTANPSTLAMACCAMGRALKRVDHERALVWFDEAIGHAAPVQNNWLTGIARMEAAATRALYADPSVAARELIDVLDHWAKAGPGTGSQHWFTMRFAAALLERLGADEDAAALRRAVAAAGHELLDESLLTTRPGQAPPLTGAQALALARSSLRRFC</sequence>
<comment type="similarity">
    <text evidence="1">Belongs to the AfsR/DnrI/RedD regulatory family.</text>
</comment>
<feature type="compositionally biased region" description="Pro residues" evidence="3">
    <location>
        <begin position="246"/>
        <end position="264"/>
    </location>
</feature>
<dbReference type="SUPFAM" id="SSF48452">
    <property type="entry name" value="TPR-like"/>
    <property type="match status" value="2"/>
</dbReference>
<dbReference type="Pfam" id="PF25872">
    <property type="entry name" value="HTH_77"/>
    <property type="match status" value="1"/>
</dbReference>
<dbReference type="PRINTS" id="PR00364">
    <property type="entry name" value="DISEASERSIST"/>
</dbReference>
<dbReference type="Gene3D" id="1.25.40.10">
    <property type="entry name" value="Tetratricopeptide repeat domain"/>
    <property type="match status" value="2"/>
</dbReference>
<dbReference type="AlphaFoldDB" id="A0A839Q772"/>
<evidence type="ECO:0000259" key="4">
    <source>
        <dbReference type="SMART" id="SM00862"/>
    </source>
</evidence>
<keyword evidence="7" id="KW-1185">Reference proteome</keyword>
<name>A0A839Q772_MYCIR</name>
<dbReference type="Pfam" id="PF03704">
    <property type="entry name" value="BTAD"/>
    <property type="match status" value="1"/>
</dbReference>
<evidence type="ECO:0000259" key="5">
    <source>
        <dbReference type="SMART" id="SM01043"/>
    </source>
</evidence>
<keyword evidence="2 6" id="KW-0238">DNA-binding</keyword>
<feature type="region of interest" description="Disordered" evidence="3">
    <location>
        <begin position="242"/>
        <end position="269"/>
    </location>
</feature>
<proteinExistence type="inferred from homology"/>
<accession>A0A839Q772</accession>
<dbReference type="PANTHER" id="PTHR47691">
    <property type="entry name" value="REGULATOR-RELATED"/>
    <property type="match status" value="1"/>
</dbReference>
<feature type="domain" description="Bacterial transcriptional activator" evidence="5">
    <location>
        <begin position="98"/>
        <end position="239"/>
    </location>
</feature>
<dbReference type="Gene3D" id="1.10.10.10">
    <property type="entry name" value="Winged helix-like DNA-binding domain superfamily/Winged helix DNA-binding domain"/>
    <property type="match status" value="1"/>
</dbReference>
<dbReference type="PANTHER" id="PTHR47691:SF3">
    <property type="entry name" value="HTH-TYPE TRANSCRIPTIONAL REGULATOR RV0890C-RELATED"/>
    <property type="match status" value="1"/>
</dbReference>
<dbReference type="InterPro" id="IPR016032">
    <property type="entry name" value="Sig_transdc_resp-reg_C-effctor"/>
</dbReference>
<dbReference type="GO" id="GO:0000160">
    <property type="term" value="P:phosphorelay signal transduction system"/>
    <property type="evidence" value="ECO:0007669"/>
    <property type="project" value="InterPro"/>
</dbReference>
<dbReference type="InterPro" id="IPR001867">
    <property type="entry name" value="OmpR/PhoB-type_DNA-bd"/>
</dbReference>
<comment type="caution">
    <text evidence="6">The sequence shown here is derived from an EMBL/GenBank/DDBJ whole genome shotgun (WGS) entry which is preliminary data.</text>
</comment>
<dbReference type="SUPFAM" id="SSF46894">
    <property type="entry name" value="C-terminal effector domain of the bipartite response regulators"/>
    <property type="match status" value="1"/>
</dbReference>
<dbReference type="SMART" id="SM00862">
    <property type="entry name" value="Trans_reg_C"/>
    <property type="match status" value="1"/>
</dbReference>
<evidence type="ECO:0000256" key="1">
    <source>
        <dbReference type="ARBA" id="ARBA00005820"/>
    </source>
</evidence>
<feature type="domain" description="OmpR/PhoB-type" evidence="4">
    <location>
        <begin position="17"/>
        <end position="91"/>
    </location>
</feature>
<dbReference type="Gene3D" id="3.40.50.300">
    <property type="entry name" value="P-loop containing nucleotide triphosphate hydrolases"/>
    <property type="match status" value="1"/>
</dbReference>